<dbReference type="CDD" id="cd06580">
    <property type="entry name" value="TM_PBP1_transp_TpRbsC_like"/>
    <property type="match status" value="1"/>
</dbReference>
<dbReference type="PANTHER" id="PTHR47089:SF1">
    <property type="entry name" value="GUANOSINE ABC TRANSPORTER PERMEASE PROTEIN NUPP"/>
    <property type="match status" value="1"/>
</dbReference>
<feature type="transmembrane region" description="Helical" evidence="6">
    <location>
        <begin position="123"/>
        <end position="147"/>
    </location>
</feature>
<dbReference type="GO" id="GO:0022857">
    <property type="term" value="F:transmembrane transporter activity"/>
    <property type="evidence" value="ECO:0007669"/>
    <property type="project" value="InterPro"/>
</dbReference>
<dbReference type="EMBL" id="JACNJN010000023">
    <property type="protein sequence ID" value="MBC8333736.1"/>
    <property type="molecule type" value="Genomic_DNA"/>
</dbReference>
<comment type="caution">
    <text evidence="7">The sequence shown here is derived from an EMBL/GenBank/DDBJ whole genome shotgun (WGS) entry which is preliminary data.</text>
</comment>
<dbReference type="GO" id="GO:0005886">
    <property type="term" value="C:plasma membrane"/>
    <property type="evidence" value="ECO:0007669"/>
    <property type="project" value="UniProtKB-SubCell"/>
</dbReference>
<dbReference type="PANTHER" id="PTHR47089">
    <property type="entry name" value="ABC TRANSPORTER, PERMEASE PROTEIN"/>
    <property type="match status" value="1"/>
</dbReference>
<feature type="transmembrane region" description="Helical" evidence="6">
    <location>
        <begin position="244"/>
        <end position="266"/>
    </location>
</feature>
<evidence type="ECO:0000256" key="5">
    <source>
        <dbReference type="ARBA" id="ARBA00023136"/>
    </source>
</evidence>
<accession>A0A8J6NIR9</accession>
<keyword evidence="5 6" id="KW-0472">Membrane</keyword>
<evidence type="ECO:0000256" key="2">
    <source>
        <dbReference type="ARBA" id="ARBA00022475"/>
    </source>
</evidence>
<evidence type="ECO:0000256" key="6">
    <source>
        <dbReference type="SAM" id="Phobius"/>
    </source>
</evidence>
<evidence type="ECO:0000313" key="7">
    <source>
        <dbReference type="EMBL" id="MBC8333736.1"/>
    </source>
</evidence>
<dbReference type="Proteomes" id="UP000614469">
    <property type="component" value="Unassembled WGS sequence"/>
</dbReference>
<evidence type="ECO:0000256" key="3">
    <source>
        <dbReference type="ARBA" id="ARBA00022692"/>
    </source>
</evidence>
<proteinExistence type="predicted"/>
<comment type="subcellular location">
    <subcellularLocation>
        <location evidence="1">Cell membrane</location>
        <topology evidence="1">Multi-pass membrane protein</topology>
    </subcellularLocation>
</comment>
<evidence type="ECO:0000256" key="4">
    <source>
        <dbReference type="ARBA" id="ARBA00022989"/>
    </source>
</evidence>
<gene>
    <name evidence="7" type="ORF">H8E29_00575</name>
</gene>
<feature type="transmembrane region" description="Helical" evidence="6">
    <location>
        <begin position="68"/>
        <end position="90"/>
    </location>
</feature>
<name>A0A8J6NIR9_9CHLR</name>
<evidence type="ECO:0000256" key="1">
    <source>
        <dbReference type="ARBA" id="ARBA00004651"/>
    </source>
</evidence>
<organism evidence="7 8">
    <name type="scientific">Candidatus Desulfolinea nitratireducens</name>
    <dbReference type="NCBI Taxonomy" id="2841698"/>
    <lineage>
        <taxon>Bacteria</taxon>
        <taxon>Bacillati</taxon>
        <taxon>Chloroflexota</taxon>
        <taxon>Anaerolineae</taxon>
        <taxon>Anaerolineales</taxon>
        <taxon>Anaerolineales incertae sedis</taxon>
        <taxon>Candidatus Desulfolinea</taxon>
    </lineage>
</organism>
<keyword evidence="2" id="KW-1003">Cell membrane</keyword>
<keyword evidence="4 6" id="KW-1133">Transmembrane helix</keyword>
<reference evidence="7 8" key="1">
    <citation type="submission" date="2020-08" db="EMBL/GenBank/DDBJ databases">
        <title>Bridging the membrane lipid divide: bacteria of the FCB group superphylum have the potential to synthesize archaeal ether lipids.</title>
        <authorList>
            <person name="Villanueva L."/>
            <person name="Von Meijenfeldt F.A.B."/>
            <person name="Westbye A.B."/>
            <person name="Yadav S."/>
            <person name="Hopmans E.C."/>
            <person name="Dutilh B.E."/>
            <person name="Sinninghe Damste J.S."/>
        </authorList>
    </citation>
    <scope>NUCLEOTIDE SEQUENCE [LARGE SCALE GENOMIC DNA]</scope>
    <source>
        <strain evidence="7">NIOZ-UU36</strain>
    </source>
</reference>
<keyword evidence="3 6" id="KW-0812">Transmembrane</keyword>
<feature type="transmembrane region" description="Helical" evidence="6">
    <location>
        <begin position="21"/>
        <end position="48"/>
    </location>
</feature>
<dbReference type="InterPro" id="IPR001851">
    <property type="entry name" value="ABC_transp_permease"/>
</dbReference>
<feature type="transmembrane region" description="Helical" evidence="6">
    <location>
        <begin position="205"/>
        <end position="224"/>
    </location>
</feature>
<dbReference type="Pfam" id="PF02653">
    <property type="entry name" value="BPD_transp_2"/>
    <property type="match status" value="1"/>
</dbReference>
<evidence type="ECO:0000313" key="8">
    <source>
        <dbReference type="Proteomes" id="UP000614469"/>
    </source>
</evidence>
<protein>
    <submittedName>
        <fullName evidence="7">ABC transporter permease</fullName>
    </submittedName>
</protein>
<sequence length="372" mass="38896">MNDQSKNNEENARSFSSWLGALWRAVAVPLAAVLLAILIGAILLAISGANPFRAYAALIEGSFGSMKAFGRTLAKATPLIFSGLSVAFAFKAGLFNIGAQGQLLFGALASAVAGFMLKGLPPFLHVTVAVLAGAIAGALFGAIPGVLKAYTGASEVITTIMLNYVAINITDYIADGPLKDSAGGNIVARTPEILDSARIPSIGEIPVGFFLAIIVSIIVWFTLWRTTTGFEIRTVGLSPHAAKYAGMRVAFTVILTMIISGFLAGMGGSIESLGIVGRYQPGFNTGLGFDGITIALLGKTHPFGIIPAAILIGAMKAGASTMQFNAGVAKEITDVIQALMLFFVTADLIIRKLLRTREEDGEKIILSGWGQQ</sequence>
<feature type="transmembrane region" description="Helical" evidence="6">
    <location>
        <begin position="287"/>
        <end position="315"/>
    </location>
</feature>
<dbReference type="AlphaFoldDB" id="A0A8J6NIR9"/>